<feature type="region of interest" description="Disordered" evidence="1">
    <location>
        <begin position="41"/>
        <end position="63"/>
    </location>
</feature>
<accession>A0A1E5PZK7</accession>
<dbReference type="EMBL" id="MEHK01000001">
    <property type="protein sequence ID" value="OEJ35054.1"/>
    <property type="molecule type" value="Genomic_DNA"/>
</dbReference>
<reference evidence="2 3" key="1">
    <citation type="submission" date="2016-08" db="EMBL/GenBank/DDBJ databases">
        <title>The complete genome of Streptomyces subrutilus 10-1-1.</title>
        <authorList>
            <person name="Chen X."/>
        </authorList>
    </citation>
    <scope>NUCLEOTIDE SEQUENCE [LARGE SCALE GENOMIC DNA]</scope>
    <source>
        <strain evidence="2 3">10-1-1</strain>
    </source>
</reference>
<comment type="caution">
    <text evidence="2">The sequence shown here is derived from an EMBL/GenBank/DDBJ whole genome shotgun (WGS) entry which is preliminary data.</text>
</comment>
<dbReference type="RefSeq" id="WP_069923242.1">
    <property type="nucleotide sequence ID" value="NZ_MEHK01000001.1"/>
</dbReference>
<gene>
    <name evidence="2" type="ORF">BGK67_30385</name>
</gene>
<keyword evidence="3" id="KW-1185">Reference proteome</keyword>
<evidence type="ECO:0000256" key="1">
    <source>
        <dbReference type="SAM" id="MobiDB-lite"/>
    </source>
</evidence>
<dbReference type="Proteomes" id="UP000095705">
    <property type="component" value="Unassembled WGS sequence"/>
</dbReference>
<dbReference type="AlphaFoldDB" id="A0A1E5PZK7"/>
<sequence length="63" mass="6947">MFSAAARDAAVARHMHLFPSRLIGPLRFLNPVALAKASAVDLKHRRTAPPTAHPAPRPWTVER</sequence>
<proteinExistence type="predicted"/>
<organism evidence="2 3">
    <name type="scientific">Streptomyces subrutilus</name>
    <dbReference type="NCBI Taxonomy" id="36818"/>
    <lineage>
        <taxon>Bacteria</taxon>
        <taxon>Bacillati</taxon>
        <taxon>Actinomycetota</taxon>
        <taxon>Actinomycetes</taxon>
        <taxon>Kitasatosporales</taxon>
        <taxon>Streptomycetaceae</taxon>
        <taxon>Streptomyces</taxon>
    </lineage>
</organism>
<evidence type="ECO:0000313" key="2">
    <source>
        <dbReference type="EMBL" id="OEJ35054.1"/>
    </source>
</evidence>
<name>A0A1E5PZK7_9ACTN</name>
<protein>
    <submittedName>
        <fullName evidence="2">Uncharacterized protein</fullName>
    </submittedName>
</protein>
<evidence type="ECO:0000313" key="3">
    <source>
        <dbReference type="Proteomes" id="UP000095705"/>
    </source>
</evidence>
<dbReference type="STRING" id="36818.BGK67_30385"/>